<dbReference type="EMBL" id="JAVFKY010000001">
    <property type="protein sequence ID" value="KAK5581829.1"/>
    <property type="molecule type" value="Genomic_DNA"/>
</dbReference>
<reference evidence="7 8" key="1">
    <citation type="submission" date="2023-11" db="EMBL/GenBank/DDBJ databases">
        <title>Dfirmibasis_genome.</title>
        <authorList>
            <person name="Edelbroek B."/>
            <person name="Kjellin J."/>
            <person name="Jerlstrom-Hultqvist J."/>
            <person name="Soderbom F."/>
        </authorList>
    </citation>
    <scope>NUCLEOTIDE SEQUENCE [LARGE SCALE GENOMIC DNA]</scope>
    <source>
        <strain evidence="7 8">TNS-C-14</strain>
    </source>
</reference>
<dbReference type="PANTHER" id="PTHR10943">
    <property type="entry name" value="26S PROTEASOME NON-ATPASE REGULATORY SUBUNIT"/>
    <property type="match status" value="1"/>
</dbReference>
<evidence type="ECO:0000259" key="6">
    <source>
        <dbReference type="Pfam" id="PF18051"/>
    </source>
</evidence>
<comment type="caution">
    <text evidence="7">The sequence shown here is derived from an EMBL/GenBank/DDBJ whole genome shotgun (WGS) entry which is preliminary data.</text>
</comment>
<dbReference type="GO" id="GO:0043161">
    <property type="term" value="P:proteasome-mediated ubiquitin-dependent protein catabolic process"/>
    <property type="evidence" value="ECO:0007669"/>
    <property type="project" value="TreeGrafter"/>
</dbReference>
<gene>
    <name evidence="7" type="ORF">RB653_003407</name>
</gene>
<dbReference type="GO" id="GO:0005634">
    <property type="term" value="C:nucleus"/>
    <property type="evidence" value="ECO:0007669"/>
    <property type="project" value="TreeGrafter"/>
</dbReference>
<keyword evidence="8" id="KW-1185">Reference proteome</keyword>
<evidence type="ECO:0000313" key="8">
    <source>
        <dbReference type="Proteomes" id="UP001344447"/>
    </source>
</evidence>
<dbReference type="Proteomes" id="UP001344447">
    <property type="component" value="Unassembled WGS sequence"/>
</dbReference>
<dbReference type="InterPro" id="IPR041433">
    <property type="entry name" value="RPN1_C"/>
</dbReference>
<dbReference type="GO" id="GO:0008540">
    <property type="term" value="C:proteasome regulatory particle, base subcomplex"/>
    <property type="evidence" value="ECO:0007669"/>
    <property type="project" value="TreeGrafter"/>
</dbReference>
<name>A0AAN7TXN4_9MYCE</name>
<evidence type="ECO:0000256" key="3">
    <source>
        <dbReference type="ARBA" id="ARBA00022942"/>
    </source>
</evidence>
<sequence length="888" mass="97959">MPEKEVTIPVPARGGSNKEEDKKDTEEKNNNTKTKDNKKDKKKDKKEETLSPEDEKLKNDLELLVERSRDEKEEIALTALEALKTEIRSSTSSMTSVPKPLKFLRNHYQTLVDIYKNSKEGKAKTSLADILSVLAMANGNDERDTLKYKLLGSGEAIASWGHEYVKHLATEIGVEYDIKKEENQSVEDLLKLVDEIVPFQMTHNAEPEACDLLLEVGQLSKIFQFIDENNYSRVCLYLFKCSYYVPGPDDINILKVCVEIYIKMKQYPDALRVAMKISDPELITEIFKLVENNKPILQQLGFLVARQKIVPDNFNYDSISDIINNSKLSEYFMNLATDLDIREPKLPEEIFQSHLDSTSMIADSARMNLASSFVNAFVNAGFGRDKLMTAEEDTKWWYKNRELGILSTVASTGMVVLWDIDGGLTKIDKFLYSQEKHCSNGALMAIGMLTSGVRSEMDPALSLLAEHINSSNTGTRISAIFGLGLAYAGTQRQDLMSLLSPCLDDDKEKMEFIGIVGLALGLIFIGSCDPELSTLFVQTLIQRGTAASESHARFLHLGLGLLYLGKQDAAELALETLKAIEGKGGEYARLTVEACAYAGTGNVLKVQNMLHFCSDGQENPHHGLAVLSIALIAMGEELGSDMCLRMFDHLLQKGNVHIKRAIPLALGLLSPSNPRIAIMDILSKLSHDNDPEVAQGAILSLGLIGAGTNNARIGGMLRALAVFYGKDVHLFFVRIAQGLLHLGKGTMTINPYHSDRTLMSPVAVGGLLALLHAGLDIKNILSTQSHYLFFSIVCSMYPRMLMTLDEDLKPLPVSVRVGQSVDIVGLAGKPKTITGFQTHTTPVLLGYNERAELATDDYIPLTNILEGIVILKPNPNASVTSPLASKKN</sequence>
<dbReference type="GO" id="GO:0042176">
    <property type="term" value="P:regulation of protein catabolic process"/>
    <property type="evidence" value="ECO:0007669"/>
    <property type="project" value="InterPro"/>
</dbReference>
<evidence type="ECO:0000256" key="4">
    <source>
        <dbReference type="SAM" id="MobiDB-lite"/>
    </source>
</evidence>
<dbReference type="SUPFAM" id="SSF48371">
    <property type="entry name" value="ARM repeat"/>
    <property type="match status" value="1"/>
</dbReference>
<feature type="compositionally biased region" description="Basic and acidic residues" evidence="4">
    <location>
        <begin position="16"/>
        <end position="56"/>
    </location>
</feature>
<dbReference type="Gene3D" id="1.25.10.10">
    <property type="entry name" value="Leucine-rich Repeat Variant"/>
    <property type="match status" value="1"/>
</dbReference>
<evidence type="ECO:0000256" key="1">
    <source>
        <dbReference type="ARBA" id="ARBA00005460"/>
    </source>
</evidence>
<comment type="similarity">
    <text evidence="1">Belongs to the proteasome subunit S2 family.</text>
</comment>
<dbReference type="Pfam" id="PF01851">
    <property type="entry name" value="PC_rep"/>
    <property type="match status" value="1"/>
</dbReference>
<dbReference type="PANTHER" id="PTHR10943:SF1">
    <property type="entry name" value="26S PROTEASOME NON-ATPASE REGULATORY SUBUNIT 2"/>
    <property type="match status" value="1"/>
</dbReference>
<organism evidence="7 8">
    <name type="scientific">Dictyostelium firmibasis</name>
    <dbReference type="NCBI Taxonomy" id="79012"/>
    <lineage>
        <taxon>Eukaryota</taxon>
        <taxon>Amoebozoa</taxon>
        <taxon>Evosea</taxon>
        <taxon>Eumycetozoa</taxon>
        <taxon>Dictyostelia</taxon>
        <taxon>Dictyosteliales</taxon>
        <taxon>Dictyosteliaceae</taxon>
        <taxon>Dictyostelium</taxon>
    </lineage>
</organism>
<protein>
    <recommendedName>
        <fullName evidence="9">26S proteasome non-ATPase regulatory subunit 2</fullName>
    </recommendedName>
</protein>
<dbReference type="GO" id="GO:0030234">
    <property type="term" value="F:enzyme regulator activity"/>
    <property type="evidence" value="ECO:0007669"/>
    <property type="project" value="InterPro"/>
</dbReference>
<dbReference type="Pfam" id="PF18051">
    <property type="entry name" value="RPN1_C"/>
    <property type="match status" value="1"/>
</dbReference>
<evidence type="ECO:0008006" key="9">
    <source>
        <dbReference type="Google" id="ProtNLM"/>
    </source>
</evidence>
<evidence type="ECO:0000313" key="7">
    <source>
        <dbReference type="EMBL" id="KAK5581829.1"/>
    </source>
</evidence>
<evidence type="ECO:0000256" key="2">
    <source>
        <dbReference type="ARBA" id="ARBA00022737"/>
    </source>
</evidence>
<dbReference type="InterPro" id="IPR016643">
    <property type="entry name" value="26S_Psome_Rpn1"/>
</dbReference>
<dbReference type="InterPro" id="IPR040892">
    <property type="entry name" value="RPN1_N"/>
</dbReference>
<feature type="region of interest" description="Disordered" evidence="4">
    <location>
        <begin position="1"/>
        <end position="56"/>
    </location>
</feature>
<dbReference type="AlphaFoldDB" id="A0AAN7TXN4"/>
<dbReference type="InterPro" id="IPR002015">
    <property type="entry name" value="Proteasome/cyclosome_rpt"/>
</dbReference>
<dbReference type="InterPro" id="IPR011989">
    <property type="entry name" value="ARM-like"/>
</dbReference>
<dbReference type="FunFam" id="1.25.10.10:FF:000026">
    <property type="entry name" value="26S proteasome non-ATPase regulatory subunit 2"/>
    <property type="match status" value="1"/>
</dbReference>
<accession>A0AAN7TXN4</accession>
<dbReference type="GO" id="GO:0034515">
    <property type="term" value="C:proteasome storage granule"/>
    <property type="evidence" value="ECO:0007669"/>
    <property type="project" value="TreeGrafter"/>
</dbReference>
<proteinExistence type="inferred from homology"/>
<evidence type="ECO:0000259" key="5">
    <source>
        <dbReference type="Pfam" id="PF17781"/>
    </source>
</evidence>
<dbReference type="InterPro" id="IPR016024">
    <property type="entry name" value="ARM-type_fold"/>
</dbReference>
<dbReference type="PIRSF" id="PIRSF015965">
    <property type="entry name" value="26S_Psome_Rpn1"/>
    <property type="match status" value="1"/>
</dbReference>
<dbReference type="Pfam" id="PF17781">
    <property type="entry name" value="RPN1_RPN2_N"/>
    <property type="match status" value="1"/>
</dbReference>
<feature type="domain" description="26S proteasome non-ATPase regulatory subunit RPN1 C-terminal" evidence="6">
    <location>
        <begin position="824"/>
        <end position="876"/>
    </location>
</feature>
<feature type="domain" description="RPN1 N-terminal" evidence="5">
    <location>
        <begin position="61"/>
        <end position="356"/>
    </location>
</feature>
<keyword evidence="2" id="KW-0677">Repeat</keyword>
<keyword evidence="3" id="KW-0647">Proteasome</keyword>